<sequence>MQGVVTTLCSMIRMSQINFYFFTALLLIMTFVGGVFLGKTSNASLPSTQPQVQPQAQQQVQAPAQPQISIDTIKELFNKNVVKFGKGDKKLLMVEVADPSCPYCHVAAGLNGDLNKQMGQQFVLKADGGNYIAPVEEMKKLILAGKADFVWLYTNGHGNGELATKAIYCAFDQGKFWQAHDFLMSTKGYTLINDVVKNDATKSQQIADFLASAVDKNKLKGCLDSGKYDARLGEDSALASSLGVNGTPGFFLNTTNFSGAYSWTDMKSVAEAAL</sequence>
<keyword evidence="6" id="KW-0472">Membrane</keyword>
<dbReference type="InterPro" id="IPR036249">
    <property type="entry name" value="Thioredoxin-like_sf"/>
</dbReference>
<keyword evidence="4" id="KW-1015">Disulfide bond</keyword>
<evidence type="ECO:0000259" key="7">
    <source>
        <dbReference type="Pfam" id="PF13462"/>
    </source>
</evidence>
<keyword evidence="5" id="KW-0676">Redox-active center</keyword>
<evidence type="ECO:0000256" key="4">
    <source>
        <dbReference type="ARBA" id="ARBA00023157"/>
    </source>
</evidence>
<evidence type="ECO:0000256" key="5">
    <source>
        <dbReference type="ARBA" id="ARBA00023284"/>
    </source>
</evidence>
<comment type="similarity">
    <text evidence="1">Belongs to the thioredoxin family. DsbA subfamily.</text>
</comment>
<dbReference type="Gene3D" id="3.40.30.10">
    <property type="entry name" value="Glutaredoxin"/>
    <property type="match status" value="1"/>
</dbReference>
<proteinExistence type="inferred from homology"/>
<keyword evidence="3" id="KW-0560">Oxidoreductase</keyword>
<keyword evidence="6" id="KW-1133">Transmembrane helix</keyword>
<keyword evidence="6" id="KW-0812">Transmembrane</keyword>
<dbReference type="GO" id="GO:0016491">
    <property type="term" value="F:oxidoreductase activity"/>
    <property type="evidence" value="ECO:0007669"/>
    <property type="project" value="UniProtKB-KW"/>
</dbReference>
<dbReference type="PANTHER" id="PTHR13887:SF14">
    <property type="entry name" value="DISULFIDE BOND FORMATION PROTEIN D"/>
    <property type="match status" value="1"/>
</dbReference>
<comment type="caution">
    <text evidence="8">The sequence shown here is derived from an EMBL/GenBank/DDBJ whole genome shotgun (WGS) entry which is preliminary data.</text>
</comment>
<feature type="domain" description="Thioredoxin-like fold" evidence="7">
    <location>
        <begin position="139"/>
        <end position="269"/>
    </location>
</feature>
<reference evidence="9" key="1">
    <citation type="submission" date="2017-09" db="EMBL/GenBank/DDBJ databases">
        <title>Depth-based differentiation of microbial function through sediment-hosted aquifers and enrichment of novel symbionts in the deep terrestrial subsurface.</title>
        <authorList>
            <person name="Probst A.J."/>
            <person name="Ladd B."/>
            <person name="Jarett J.K."/>
            <person name="Geller-Mcgrath D.E."/>
            <person name="Sieber C.M.K."/>
            <person name="Emerson J.B."/>
            <person name="Anantharaman K."/>
            <person name="Thomas B.C."/>
            <person name="Malmstrom R."/>
            <person name="Stieglmeier M."/>
            <person name="Klingl A."/>
            <person name="Woyke T."/>
            <person name="Ryan C.M."/>
            <person name="Banfield J.F."/>
        </authorList>
    </citation>
    <scope>NUCLEOTIDE SEQUENCE [LARGE SCALE GENOMIC DNA]</scope>
</reference>
<organism evidence="8 9">
    <name type="scientific">Candidatus Shapirobacteria bacterium CG_4_10_14_0_2_um_filter_40_12</name>
    <dbReference type="NCBI Taxonomy" id="1974871"/>
    <lineage>
        <taxon>Bacteria</taxon>
        <taxon>Candidatus Shapironibacteriota</taxon>
    </lineage>
</organism>
<evidence type="ECO:0000313" key="9">
    <source>
        <dbReference type="Proteomes" id="UP000229336"/>
    </source>
</evidence>
<accession>A0A2M7TUM1</accession>
<dbReference type="AlphaFoldDB" id="A0A2M7TUM1"/>
<evidence type="ECO:0000256" key="2">
    <source>
        <dbReference type="ARBA" id="ARBA00022729"/>
    </source>
</evidence>
<name>A0A2M7TUM1_9BACT</name>
<dbReference type="Pfam" id="PF13462">
    <property type="entry name" value="Thioredoxin_4"/>
    <property type="match status" value="1"/>
</dbReference>
<dbReference type="Proteomes" id="UP000229336">
    <property type="component" value="Unassembled WGS sequence"/>
</dbReference>
<gene>
    <name evidence="8" type="ORF">COY20_00105</name>
</gene>
<protein>
    <recommendedName>
        <fullName evidence="7">Thioredoxin-like fold domain-containing protein</fullName>
    </recommendedName>
</protein>
<evidence type="ECO:0000256" key="3">
    <source>
        <dbReference type="ARBA" id="ARBA00023002"/>
    </source>
</evidence>
<dbReference type="EMBL" id="PFNX01000003">
    <property type="protein sequence ID" value="PIZ61530.1"/>
    <property type="molecule type" value="Genomic_DNA"/>
</dbReference>
<dbReference type="PANTHER" id="PTHR13887">
    <property type="entry name" value="GLUTATHIONE S-TRANSFERASE KAPPA"/>
    <property type="match status" value="1"/>
</dbReference>
<evidence type="ECO:0000313" key="8">
    <source>
        <dbReference type="EMBL" id="PIZ61530.1"/>
    </source>
</evidence>
<evidence type="ECO:0000256" key="6">
    <source>
        <dbReference type="SAM" id="Phobius"/>
    </source>
</evidence>
<keyword evidence="2" id="KW-0732">Signal</keyword>
<feature type="transmembrane region" description="Helical" evidence="6">
    <location>
        <begin position="19"/>
        <end position="38"/>
    </location>
</feature>
<dbReference type="InterPro" id="IPR012336">
    <property type="entry name" value="Thioredoxin-like_fold"/>
</dbReference>
<evidence type="ECO:0000256" key="1">
    <source>
        <dbReference type="ARBA" id="ARBA00005791"/>
    </source>
</evidence>
<dbReference type="SUPFAM" id="SSF52833">
    <property type="entry name" value="Thioredoxin-like"/>
    <property type="match status" value="1"/>
</dbReference>